<dbReference type="EC" id="3.1.1.96" evidence="2"/>
<feature type="short sequence motif" description="Gly-cisPro motif, important for rejection of L-amino acids" evidence="2">
    <location>
        <begin position="281"/>
        <end position="282"/>
    </location>
</feature>
<dbReference type="PANTHER" id="PTHR10472">
    <property type="entry name" value="D-TYROSYL-TRNA TYR DEACYLASE"/>
    <property type="match status" value="1"/>
</dbReference>
<comment type="catalytic activity">
    <reaction evidence="2">
        <text>glycyl-tRNA(Ala) + H2O = tRNA(Ala) + glycine + H(+)</text>
        <dbReference type="Rhea" id="RHEA:53744"/>
        <dbReference type="Rhea" id="RHEA-COMP:9657"/>
        <dbReference type="Rhea" id="RHEA-COMP:13640"/>
        <dbReference type="ChEBI" id="CHEBI:15377"/>
        <dbReference type="ChEBI" id="CHEBI:15378"/>
        <dbReference type="ChEBI" id="CHEBI:57305"/>
        <dbReference type="ChEBI" id="CHEBI:78442"/>
        <dbReference type="ChEBI" id="CHEBI:78522"/>
    </reaction>
</comment>
<dbReference type="FunFam" id="3.50.80.10:FF:000001">
    <property type="entry name" value="D-aminoacyl-tRNA deacylase"/>
    <property type="match status" value="1"/>
</dbReference>
<evidence type="ECO:0000313" key="4">
    <source>
        <dbReference type="EMBL" id="AEG70186.1"/>
    </source>
</evidence>
<keyword evidence="2" id="KW-0694">RNA-binding</keyword>
<dbReference type="Gene3D" id="3.50.80.10">
    <property type="entry name" value="D-tyrosyl-tRNA(Tyr) deacylase"/>
    <property type="match status" value="1"/>
</dbReference>
<gene>
    <name evidence="2 4" type="primary">dtd</name>
    <name evidence="4" type="ordered locus">RSPO_c02894</name>
</gene>
<dbReference type="PANTHER" id="PTHR10472:SF5">
    <property type="entry name" value="D-AMINOACYL-TRNA DEACYLASE 1"/>
    <property type="match status" value="1"/>
</dbReference>
<dbReference type="HOGENOM" id="CLU_076901_1_1_4"/>
<dbReference type="EC" id="3.1.1.-" evidence="2"/>
<dbReference type="GO" id="GO:0019478">
    <property type="term" value="P:D-amino acid catabolic process"/>
    <property type="evidence" value="ECO:0007669"/>
    <property type="project" value="UniProtKB-UniRule"/>
</dbReference>
<dbReference type="GO" id="GO:0106026">
    <property type="term" value="F:Gly-tRNA(Ala) deacylase activity"/>
    <property type="evidence" value="ECO:0007669"/>
    <property type="project" value="UniProtKB-UniRule"/>
</dbReference>
<organism evidence="4 5">
    <name type="scientific">Ralstonia solanacearum (strain Po82)</name>
    <dbReference type="NCBI Taxonomy" id="1031711"/>
    <lineage>
        <taxon>Bacteria</taxon>
        <taxon>Pseudomonadati</taxon>
        <taxon>Pseudomonadota</taxon>
        <taxon>Betaproteobacteria</taxon>
        <taxon>Burkholderiales</taxon>
        <taxon>Burkholderiaceae</taxon>
        <taxon>Ralstonia</taxon>
        <taxon>Ralstonia solanacearum species complex</taxon>
    </lineage>
</organism>
<dbReference type="AlphaFoldDB" id="F6G585"/>
<proteinExistence type="inferred from homology"/>
<evidence type="ECO:0000256" key="1">
    <source>
        <dbReference type="ARBA" id="ARBA00009673"/>
    </source>
</evidence>
<dbReference type="EMBL" id="CP002819">
    <property type="protein sequence ID" value="AEG70186.1"/>
    <property type="molecule type" value="Genomic_DNA"/>
</dbReference>
<name>F6G585_RALS8</name>
<sequence length="305" mass="32671">MDVLHAAVVPPHGRDREDEAGGGARPQPARLQGAAGAGDHRALPQPGRCRARAGGLQPPCARRRARRHPADRTVGCTARHRTVAQAGRPLPVHLGSQPQHRAGRREDRRHRHQRQGVEGRSRHLRDAGGQAAFCARGAVVIGLIQRVSQAAVRVDGRVVGEIGPGLLALVCAERGDTTTEADRLLEKLLNYRVFSDAQGKMNLPVRNIDGNGQAGGLLVVSQFTLAADTKSGTRPSFTPAAAPEVGRRLYEHFVARARQQHPIVATGEFGAMMQVSLVNDGPVTFWLQVAPQAVRTGETETAKSA</sequence>
<comment type="subunit">
    <text evidence="2">Homodimer.</text>
</comment>
<keyword evidence="2" id="KW-0820">tRNA-binding</keyword>
<comment type="catalytic activity">
    <reaction evidence="2">
        <text>a D-aminoacyl-tRNA + H2O = a tRNA + a D-alpha-amino acid + H(+)</text>
        <dbReference type="Rhea" id="RHEA:13953"/>
        <dbReference type="Rhea" id="RHEA-COMP:10123"/>
        <dbReference type="Rhea" id="RHEA-COMP:10124"/>
        <dbReference type="ChEBI" id="CHEBI:15377"/>
        <dbReference type="ChEBI" id="CHEBI:15378"/>
        <dbReference type="ChEBI" id="CHEBI:59871"/>
        <dbReference type="ChEBI" id="CHEBI:78442"/>
        <dbReference type="ChEBI" id="CHEBI:79333"/>
        <dbReference type="EC" id="3.1.1.96"/>
    </reaction>
</comment>
<comment type="similarity">
    <text evidence="1 2">Belongs to the DTD family.</text>
</comment>
<comment type="subcellular location">
    <subcellularLocation>
        <location evidence="2">Cytoplasm</location>
    </subcellularLocation>
</comment>
<evidence type="ECO:0000256" key="3">
    <source>
        <dbReference type="SAM" id="MobiDB-lite"/>
    </source>
</evidence>
<dbReference type="SUPFAM" id="SSF69500">
    <property type="entry name" value="DTD-like"/>
    <property type="match status" value="1"/>
</dbReference>
<protein>
    <recommendedName>
        <fullName evidence="2">D-aminoacyl-tRNA deacylase</fullName>
        <shortName evidence="2">DTD</shortName>
        <ecNumber evidence="2">3.1.1.96</ecNumber>
    </recommendedName>
    <alternativeName>
        <fullName evidence="2">Gly-tRNA(Ala) deacylase</fullName>
        <ecNumber evidence="2">3.1.1.-</ecNumber>
    </alternativeName>
</protein>
<dbReference type="KEGG" id="rsn:RSPO_c02894"/>
<dbReference type="Proteomes" id="UP000007953">
    <property type="component" value="Chromosome"/>
</dbReference>
<dbReference type="Pfam" id="PF02580">
    <property type="entry name" value="Tyr_Deacylase"/>
    <property type="match status" value="1"/>
</dbReference>
<reference evidence="4 5" key="1">
    <citation type="journal article" date="2011" name="J. Bacteriol.">
        <title>Complete genome sequence of the plant pathogen Ralstonia solanacearum strain Po82.</title>
        <authorList>
            <person name="Xu J."/>
            <person name="Zheng H.J."/>
            <person name="Liu L."/>
            <person name="Pan Z.C."/>
            <person name="Prior P."/>
            <person name="Tang B."/>
            <person name="Xu J.S."/>
            <person name="Zhang H."/>
            <person name="Tian Q."/>
            <person name="Zhang L.Q."/>
            <person name="Feng J."/>
        </authorList>
    </citation>
    <scope>NUCLEOTIDE SEQUENCE [LARGE SCALE GENOMIC DNA]</scope>
    <source>
        <strain evidence="4 5">Po82</strain>
    </source>
</reference>
<evidence type="ECO:0000256" key="2">
    <source>
        <dbReference type="HAMAP-Rule" id="MF_00518"/>
    </source>
</evidence>
<feature type="compositionally biased region" description="Basic and acidic residues" evidence="3">
    <location>
        <begin position="115"/>
        <end position="124"/>
    </location>
</feature>
<accession>F6G585</accession>
<feature type="region of interest" description="Disordered" evidence="3">
    <location>
        <begin position="1"/>
        <end position="124"/>
    </location>
</feature>
<dbReference type="InterPro" id="IPR023509">
    <property type="entry name" value="DTD-like_sf"/>
</dbReference>
<dbReference type="GO" id="GO:0005737">
    <property type="term" value="C:cytoplasm"/>
    <property type="evidence" value="ECO:0007669"/>
    <property type="project" value="UniProtKB-SubCell"/>
</dbReference>
<comment type="domain">
    <text evidence="2">A Gly-cisPro motif from one monomer fits into the active site of the other monomer to allow specific chiral rejection of L-amino acids.</text>
</comment>
<dbReference type="NCBIfam" id="TIGR00256">
    <property type="entry name" value="D-aminoacyl-tRNA deacylase"/>
    <property type="match status" value="1"/>
</dbReference>
<dbReference type="CDD" id="cd00563">
    <property type="entry name" value="Dtyr_deacylase"/>
    <property type="match status" value="1"/>
</dbReference>
<dbReference type="InterPro" id="IPR003732">
    <property type="entry name" value="Daa-tRNA_deacyls_DTD"/>
</dbReference>
<dbReference type="eggNOG" id="COG1490">
    <property type="taxonomic scope" value="Bacteria"/>
</dbReference>
<dbReference type="GO" id="GO:0051500">
    <property type="term" value="F:D-tyrosyl-tRNA(Tyr) deacylase activity"/>
    <property type="evidence" value="ECO:0007669"/>
    <property type="project" value="TreeGrafter"/>
</dbReference>
<comment type="function">
    <text evidence="2">An aminoacyl-tRNA editing enzyme that deacylates mischarged D-aminoacyl-tRNAs. Also deacylates mischarged glycyl-tRNA(Ala), protecting cells against glycine mischarging by AlaRS. Acts via tRNA-based rather than protein-based catalysis; rejects L-amino acids rather than detecting D-amino acids in the active site. By recycling D-aminoacyl-tRNA to D-amino acids and free tRNA molecules, this enzyme counteracts the toxicity associated with the formation of D-aminoacyl-tRNA entities in vivo and helps enforce protein L-homochirality.</text>
</comment>
<evidence type="ECO:0000313" key="5">
    <source>
        <dbReference type="Proteomes" id="UP000007953"/>
    </source>
</evidence>
<dbReference type="PATRIC" id="fig|1031711.3.peg.2825"/>
<dbReference type="GO" id="GO:0043908">
    <property type="term" value="F:Ser(Gly)-tRNA(Ala) hydrolase activity"/>
    <property type="evidence" value="ECO:0007669"/>
    <property type="project" value="UniProtKB-UniRule"/>
</dbReference>
<keyword evidence="2" id="KW-0378">Hydrolase</keyword>
<dbReference type="HAMAP" id="MF_00518">
    <property type="entry name" value="Deacylase_Dtd"/>
    <property type="match status" value="1"/>
</dbReference>
<feature type="compositionally biased region" description="Basic residues" evidence="3">
    <location>
        <begin position="101"/>
        <end position="114"/>
    </location>
</feature>
<keyword evidence="2" id="KW-0963">Cytoplasm</keyword>
<dbReference type="GO" id="GO:0000049">
    <property type="term" value="F:tRNA binding"/>
    <property type="evidence" value="ECO:0007669"/>
    <property type="project" value="UniProtKB-UniRule"/>
</dbReference>